<proteinExistence type="inferred from homology"/>
<reference evidence="6 7" key="1">
    <citation type="submission" date="2024-06" db="EMBL/GenBank/DDBJ databases">
        <title>Genomic Encyclopedia of Type Strains, Phase IV (KMG-IV): sequencing the most valuable type-strain genomes for metagenomic binning, comparative biology and taxonomic classification.</title>
        <authorList>
            <person name="Goeker M."/>
        </authorList>
    </citation>
    <scope>NUCLEOTIDE SEQUENCE [LARGE SCALE GENOMIC DNA]</scope>
    <source>
        <strain evidence="6 7">DSM 29780</strain>
    </source>
</reference>
<dbReference type="PANTHER" id="PTHR30537:SF74">
    <property type="entry name" value="HTH-TYPE TRANSCRIPTIONAL REGULATOR TRPI"/>
    <property type="match status" value="1"/>
</dbReference>
<dbReference type="SUPFAM" id="SSF53850">
    <property type="entry name" value="Periplasmic binding protein-like II"/>
    <property type="match status" value="1"/>
</dbReference>
<dbReference type="InterPro" id="IPR005119">
    <property type="entry name" value="LysR_subst-bd"/>
</dbReference>
<dbReference type="Proteomes" id="UP001549047">
    <property type="component" value="Unassembled WGS sequence"/>
</dbReference>
<evidence type="ECO:0000256" key="2">
    <source>
        <dbReference type="ARBA" id="ARBA00023015"/>
    </source>
</evidence>
<dbReference type="Gene3D" id="1.10.10.10">
    <property type="entry name" value="Winged helix-like DNA-binding domain superfamily/Winged helix DNA-binding domain"/>
    <property type="match status" value="1"/>
</dbReference>
<dbReference type="InterPro" id="IPR058163">
    <property type="entry name" value="LysR-type_TF_proteobact-type"/>
</dbReference>
<dbReference type="InterPro" id="IPR000847">
    <property type="entry name" value="LysR_HTH_N"/>
</dbReference>
<protein>
    <submittedName>
        <fullName evidence="6">DNA-binding transcriptional LysR family regulator</fullName>
    </submittedName>
</protein>
<gene>
    <name evidence="6" type="ORF">ABID16_004538</name>
</gene>
<keyword evidence="2" id="KW-0805">Transcription regulation</keyword>
<dbReference type="RefSeq" id="WP_354558647.1">
    <property type="nucleotide sequence ID" value="NZ_JBEPMB010000014.1"/>
</dbReference>
<evidence type="ECO:0000313" key="7">
    <source>
        <dbReference type="Proteomes" id="UP001549047"/>
    </source>
</evidence>
<evidence type="ECO:0000256" key="1">
    <source>
        <dbReference type="ARBA" id="ARBA00009437"/>
    </source>
</evidence>
<dbReference type="Gene3D" id="3.40.190.10">
    <property type="entry name" value="Periplasmic binding protein-like II"/>
    <property type="match status" value="2"/>
</dbReference>
<dbReference type="SUPFAM" id="SSF46785">
    <property type="entry name" value="Winged helix' DNA-binding domain"/>
    <property type="match status" value="1"/>
</dbReference>
<keyword evidence="7" id="KW-1185">Reference proteome</keyword>
<dbReference type="GO" id="GO:0003677">
    <property type="term" value="F:DNA binding"/>
    <property type="evidence" value="ECO:0007669"/>
    <property type="project" value="UniProtKB-KW"/>
</dbReference>
<dbReference type="Pfam" id="PF00126">
    <property type="entry name" value="HTH_1"/>
    <property type="match status" value="1"/>
</dbReference>
<sequence>MRRDLPSGNALFFFEAAARCGNLTRAAEELYVTQPAVSRMLARMEGHLGIKLFDRVRGGVELTEDGKILYQRITEAFSSIESGINQIQARATGLKPVTLSASTAFTTYWLLPRLPALKTRLPNVDLRVQLNPGRVGEPTIDVDLCIGILRDDERFRDRTVVMPELLLPVCSPDYRRKLEHDSSGAALDTLLLMGDSEYGWQDKFPALASKRHRAPARLRLDDYSVVVQAAIKGQGIALGWLNVVSACLVNGSLLPSEEEIVATKRNCCLISPNEGFSDPSVGGVRDWIIEEMHSDLRVIHQRYPALGLDARLMEAGVAWVV</sequence>
<dbReference type="EMBL" id="JBEPMB010000014">
    <property type="protein sequence ID" value="MET3616189.1"/>
    <property type="molecule type" value="Genomic_DNA"/>
</dbReference>
<keyword evidence="3 6" id="KW-0238">DNA-binding</keyword>
<organism evidence="6 7">
    <name type="scientific">Rhizobium aquaticum</name>
    <dbReference type="NCBI Taxonomy" id="1549636"/>
    <lineage>
        <taxon>Bacteria</taxon>
        <taxon>Pseudomonadati</taxon>
        <taxon>Pseudomonadota</taxon>
        <taxon>Alphaproteobacteria</taxon>
        <taxon>Hyphomicrobiales</taxon>
        <taxon>Rhizobiaceae</taxon>
        <taxon>Rhizobium/Agrobacterium group</taxon>
        <taxon>Rhizobium</taxon>
    </lineage>
</organism>
<evidence type="ECO:0000259" key="5">
    <source>
        <dbReference type="PROSITE" id="PS50931"/>
    </source>
</evidence>
<feature type="domain" description="HTH lysR-type" evidence="5">
    <location>
        <begin position="14"/>
        <end position="63"/>
    </location>
</feature>
<comment type="similarity">
    <text evidence="1">Belongs to the LysR transcriptional regulatory family.</text>
</comment>
<name>A0ABV2J8R4_9HYPH</name>
<accession>A0ABV2J8R4</accession>
<dbReference type="PRINTS" id="PR00039">
    <property type="entry name" value="HTHLYSR"/>
</dbReference>
<dbReference type="PROSITE" id="PS50931">
    <property type="entry name" value="HTH_LYSR"/>
    <property type="match status" value="1"/>
</dbReference>
<comment type="caution">
    <text evidence="6">The sequence shown here is derived from an EMBL/GenBank/DDBJ whole genome shotgun (WGS) entry which is preliminary data.</text>
</comment>
<dbReference type="Pfam" id="PF03466">
    <property type="entry name" value="LysR_substrate"/>
    <property type="match status" value="1"/>
</dbReference>
<evidence type="ECO:0000256" key="4">
    <source>
        <dbReference type="ARBA" id="ARBA00023163"/>
    </source>
</evidence>
<dbReference type="InterPro" id="IPR036390">
    <property type="entry name" value="WH_DNA-bd_sf"/>
</dbReference>
<keyword evidence="4" id="KW-0804">Transcription</keyword>
<dbReference type="InterPro" id="IPR036388">
    <property type="entry name" value="WH-like_DNA-bd_sf"/>
</dbReference>
<dbReference type="PANTHER" id="PTHR30537">
    <property type="entry name" value="HTH-TYPE TRANSCRIPTIONAL REGULATOR"/>
    <property type="match status" value="1"/>
</dbReference>
<evidence type="ECO:0000313" key="6">
    <source>
        <dbReference type="EMBL" id="MET3616189.1"/>
    </source>
</evidence>
<evidence type="ECO:0000256" key="3">
    <source>
        <dbReference type="ARBA" id="ARBA00023125"/>
    </source>
</evidence>